<dbReference type="EMBL" id="LBMM01020523">
    <property type="protein sequence ID" value="KMQ83268.1"/>
    <property type="molecule type" value="Genomic_DNA"/>
</dbReference>
<reference evidence="1 2" key="1">
    <citation type="submission" date="2015-04" db="EMBL/GenBank/DDBJ databases">
        <title>Lasius niger genome sequencing.</title>
        <authorList>
            <person name="Konorov E.A."/>
            <person name="Nikitin M.A."/>
            <person name="Kirill M.V."/>
            <person name="Chang P."/>
        </authorList>
    </citation>
    <scope>NUCLEOTIDE SEQUENCE [LARGE SCALE GENOMIC DNA]</scope>
    <source>
        <tissue evidence="1">Whole</tissue>
    </source>
</reference>
<dbReference type="PANTHER" id="PTHR34239">
    <property type="entry name" value="APPLE DOMAIN-CONTAINING PROTEIN"/>
    <property type="match status" value="1"/>
</dbReference>
<organism evidence="1 2">
    <name type="scientific">Lasius niger</name>
    <name type="common">Black garden ant</name>
    <dbReference type="NCBI Taxonomy" id="67767"/>
    <lineage>
        <taxon>Eukaryota</taxon>
        <taxon>Metazoa</taxon>
        <taxon>Ecdysozoa</taxon>
        <taxon>Arthropoda</taxon>
        <taxon>Hexapoda</taxon>
        <taxon>Insecta</taxon>
        <taxon>Pterygota</taxon>
        <taxon>Neoptera</taxon>
        <taxon>Endopterygota</taxon>
        <taxon>Hymenoptera</taxon>
        <taxon>Apocrita</taxon>
        <taxon>Aculeata</taxon>
        <taxon>Formicoidea</taxon>
        <taxon>Formicidae</taxon>
        <taxon>Formicinae</taxon>
        <taxon>Lasius</taxon>
        <taxon>Lasius</taxon>
    </lineage>
</organism>
<comment type="caution">
    <text evidence="1">The sequence shown here is derived from an EMBL/GenBank/DDBJ whole genome shotgun (WGS) entry which is preliminary data.</text>
</comment>
<sequence>MQTQLDNLTNILSQLIQPTDKIENKENLANEAIIVPEEKDLSQNNEDILQDKVNNGPTIPEEVLQILGEDPNSTKEIAVKFHPELKRRWEKWMQEGFPEEDKKVILQKYPRKQELYTEAPKVNLEITSIMSEIAVKRDQHFLGTQNCVGSAISALAAAISLVLEDPEDGINQESLTEFLCDAGKLLTDVFHQQSIARKSFITPLINKEVKPTIEATNPDEWLYGKKFAEYVKKVQIIGKVCEKIKTQDKSSRILTNKFRNQGNNLNIKK</sequence>
<evidence type="ECO:0000313" key="2">
    <source>
        <dbReference type="Proteomes" id="UP000036403"/>
    </source>
</evidence>
<evidence type="ECO:0000313" key="1">
    <source>
        <dbReference type="EMBL" id="KMQ83268.1"/>
    </source>
</evidence>
<keyword evidence="2" id="KW-1185">Reference proteome</keyword>
<gene>
    <name evidence="1" type="ORF">RF55_20489</name>
</gene>
<dbReference type="AlphaFoldDB" id="A0A0J7JYJ3"/>
<dbReference type="PaxDb" id="67767-A0A0J7JYJ3"/>
<dbReference type="OrthoDB" id="7698113at2759"/>
<dbReference type="Proteomes" id="UP000036403">
    <property type="component" value="Unassembled WGS sequence"/>
</dbReference>
<proteinExistence type="predicted"/>
<name>A0A0J7JYJ3_LASNI</name>
<accession>A0A0J7JYJ3</accession>
<dbReference type="PANTHER" id="PTHR34239:SF2">
    <property type="entry name" value="TRANSPOSABLE ELEMENT P TRANSPOSASE_THAP9 CONSERVED DOMAIN-CONTAINING PROTEIN"/>
    <property type="match status" value="1"/>
</dbReference>
<protein>
    <submittedName>
        <fullName evidence="1">Uncharacterized protein</fullName>
    </submittedName>
</protein>